<dbReference type="SUPFAM" id="SSF81296">
    <property type="entry name" value="E set domains"/>
    <property type="match status" value="1"/>
</dbReference>
<dbReference type="InterPro" id="IPR032812">
    <property type="entry name" value="SbsA_Ig"/>
</dbReference>
<dbReference type="InterPro" id="IPR002035">
    <property type="entry name" value="VWF_A"/>
</dbReference>
<evidence type="ECO:0000259" key="5">
    <source>
        <dbReference type="PROSITE" id="PS50234"/>
    </source>
</evidence>
<dbReference type="Gene3D" id="2.60.40.10">
    <property type="entry name" value="Immunoglobulins"/>
    <property type="match status" value="5"/>
</dbReference>
<dbReference type="SMART" id="SM00327">
    <property type="entry name" value="VWA"/>
    <property type="match status" value="1"/>
</dbReference>
<evidence type="ECO:0000313" key="7">
    <source>
        <dbReference type="Proteomes" id="UP000034746"/>
    </source>
</evidence>
<feature type="transmembrane region" description="Helical" evidence="4">
    <location>
        <begin position="108"/>
        <end position="126"/>
    </location>
</feature>
<comment type="caution">
    <text evidence="6">The sequence shown here is derived from an EMBL/GenBank/DDBJ whole genome shotgun (WGS) entry which is preliminary data.</text>
</comment>
<keyword evidence="4" id="KW-0812">Transmembrane</keyword>
<dbReference type="EMBL" id="LCAU01000001">
    <property type="protein sequence ID" value="KKR98764.1"/>
    <property type="molecule type" value="Genomic_DNA"/>
</dbReference>
<keyword evidence="3" id="KW-1015">Disulfide bond</keyword>
<dbReference type="InterPro" id="IPR014756">
    <property type="entry name" value="Ig_E-set"/>
</dbReference>
<evidence type="ECO:0000256" key="2">
    <source>
        <dbReference type="ARBA" id="ARBA00022737"/>
    </source>
</evidence>
<dbReference type="NCBIfam" id="TIGR02232">
    <property type="entry name" value="myxo_disulf_rpt"/>
    <property type="match status" value="5"/>
</dbReference>
<gene>
    <name evidence="6" type="ORF">UU48_C0001G0119</name>
</gene>
<proteinExistence type="predicted"/>
<dbReference type="InterPro" id="IPR002909">
    <property type="entry name" value="IPT_dom"/>
</dbReference>
<dbReference type="InterPro" id="IPR013783">
    <property type="entry name" value="Ig-like_fold"/>
</dbReference>
<dbReference type="PATRIC" id="fig|1618997.3.peg.120"/>
<dbReference type="InterPro" id="IPR036465">
    <property type="entry name" value="vWFA_dom_sf"/>
</dbReference>
<organism evidence="6 7">
    <name type="scientific">Candidatus Uhrbacteria bacterium GW2011_GWF2_41_16</name>
    <dbReference type="NCBI Taxonomy" id="1618997"/>
    <lineage>
        <taxon>Bacteria</taxon>
        <taxon>Candidatus Uhriibacteriota</taxon>
    </lineage>
</organism>
<dbReference type="Proteomes" id="UP000034746">
    <property type="component" value="Unassembled WGS sequence"/>
</dbReference>
<evidence type="ECO:0000256" key="1">
    <source>
        <dbReference type="ARBA" id="ARBA00022729"/>
    </source>
</evidence>
<keyword evidence="1" id="KW-0732">Signal</keyword>
<protein>
    <recommendedName>
        <fullName evidence="5">VWFA domain-containing protein</fullName>
    </recommendedName>
</protein>
<keyword evidence="4" id="KW-0472">Membrane</keyword>
<feature type="transmembrane region" description="Helical" evidence="4">
    <location>
        <begin position="65"/>
        <end position="88"/>
    </location>
</feature>
<dbReference type="Pfam" id="PF01833">
    <property type="entry name" value="TIG"/>
    <property type="match status" value="2"/>
</dbReference>
<evidence type="ECO:0000256" key="3">
    <source>
        <dbReference type="ARBA" id="ARBA00023157"/>
    </source>
</evidence>
<reference evidence="6 7" key="1">
    <citation type="journal article" date="2015" name="Nature">
        <title>rRNA introns, odd ribosomes, and small enigmatic genomes across a large radiation of phyla.</title>
        <authorList>
            <person name="Brown C.T."/>
            <person name="Hug L.A."/>
            <person name="Thomas B.C."/>
            <person name="Sharon I."/>
            <person name="Castelle C.J."/>
            <person name="Singh A."/>
            <person name="Wilkins M.J."/>
            <person name="Williams K.H."/>
            <person name="Banfield J.F."/>
        </authorList>
    </citation>
    <scope>NUCLEOTIDE SEQUENCE [LARGE SCALE GENOMIC DNA]</scope>
</reference>
<dbReference type="Gene3D" id="3.40.50.410">
    <property type="entry name" value="von Willebrand factor, type A domain"/>
    <property type="match status" value="1"/>
</dbReference>
<evidence type="ECO:0000313" key="6">
    <source>
        <dbReference type="EMBL" id="KKR98764.1"/>
    </source>
</evidence>
<accession>A0A0G0VD03</accession>
<name>A0A0G0VD03_9BACT</name>
<dbReference type="CDD" id="cd00198">
    <property type="entry name" value="vWFA"/>
    <property type="match status" value="1"/>
</dbReference>
<sequence length="3418" mass="363547">MKTRFFFISCFVILFWGISAQWFDIPPALAQAIQTNEAFGGVAPESFAETAGLAGGDITLIIARLIRVVLGTLGVVAVAFVLYGGFLWMTSRGEDLKIKKAKMIMTNALIGLIIVLSSFAIAQFVISRLSSATGAGTTTEGTEKTTYNDVLDASATFVLRSVNTECASAIRNLELQFIFSQNVSVSTVNDSGIVVSRADGDPVSGSFETSGSRVTFIPSATCTTSDGIEVHCFDAETVYEVNLSSAVLKSSSGRTLECSETYPCHQTFTTGSGFDTKKPDIQMTSPDDGGSAYSGTAELLQALTSDDSGVSSLEFSLDGDAVDVAGLDESSALALAMENIFYGEWDTVGYVTNKMYHFSAEGFDCGGNSDTSSEIDVVLRAPNCNNDIQDAEDPYFEDGVDCGGNQSDEYYCGACNGSSCIENSDCASGSCAENICVYSAEIEAIFPGDGAPGNLMTISGNGFGNTQGTILFLGSIDDDTDDVSVGPYTACDGTWTDNQIVIQLDEKMVSGPVELVTSDGFRDRTDDENGPLISDFEVNTTVRPGLCRVDPEKASGKDTVTVQGNNFGDNQGSSVLYFDTSTASSYPSWASNSLKAVVPLLDTGSYDLQLFGGNGDTREGSNKLIFNINSTSSSSEPPVISDVDTGVKRCEDEKGFICTDDADCVAGIPCAEDKNAGPISQYVTIYGSHFGTTPGTVRFRNQDLDLVALADTNFPDSCGEDFWDNDSILVKVPKIYDLSDGHALNVGLHDLWVVRGEDGTVSDPVDFEVIEGKAGPSICAVEPDAGPPGTDVSFFGEEFGSDKGSVIFYENQKVSPGAWSDEQISGTIQNPLQVPTQAKTGPVKIQADDGQYSNSVSFEVGMCDVDFSCGSGQECCADGACRIEETCKESIPVSHYAYFFSTGDIPEAPEVIIECSDTYISPTPWEFWEGGTDVCLTAAVAASFSEPMDTKTFTSSTISVEKCLLANCDSTTAVEMSPKGNPTSMAETSFFWEPAQDFEPETRYRITVKGGENGVKSVQGVAMEKDSQWEFVTAPSGNECTIGGVYLTPAKFTATEKEQRVQYTVAPISDEYQCLLLSCTNHQWTYNSSDPSKADFAEFENACSLKVAVHKETNPGVPVVITSWLYDNGNLGPNDTADLTINFTDPKIIDFWPGCDSVCLNASVSAVFNIDMKDEFSGFEIGGDHMVRLYECEDPGCTSDELTEVNDRSVTYDLETFTVTIRSNTDLKTDTSYRVVFSGELTSTSDVSLSKSASDLAYGDDFSWIFTTKDEACAVNRVEVTPEQVTLTIIGERQTFQATPYSAPDDCSENGQALNGDHYQWSAWTAEDVENNVEDADVVQLMVDGKIRVSETFPAYCSSSSCNTIGSNTPVAICGNNTVHCTTDANCVAYGADATCNDFGQCVEPGEDCDDGNVTENDGCSSICLTEGVTACVSLTDVGCCGNGVREGREECDDKNTKNGDGCSSVCLNEGAKALKYDCGDGKVAQSASTGGEECDWKEENDVYGCSSNCLNVGSISKEDLYAICGNGAQENGEDCDDKNTKNGDGCSSTCQNEGSSSSYSSVCGNNKITCHKNVDCSSYGSGTQCNVLGQCVQTGEDCDDGNIEDGDGCSFNCLFEGSSVEYTNPSICTDGTIGTGEACDAEEVGTVIAGFGVAEITTDAPEEVTISGTGTASSTVTATEGTSGVTGFATVTLECSCTSDVSCGDAEVYGCGDANCCFERPHILLPTTPANGKTDVCRNTAVAVDFDQIMDETSFKQTIGEGENQTVELNMYLELTAVNGTKITDANATTLCPASYHKEVAFADELSNPLVRIWDWLVRGVAKLFNHVYAAEISCQLAVSYSIEKTDTGSKVYVNYGEALQANGTYRLIVMGDSDDLDGKSDGVKSTYGVALLEDISTTFTVGNEICALEAVQVTDEGKEIVTEFDDASSGFFSEQGEQHTLTTTAFTLHGANQEEIQEIAGVYDWNWSWDSTSSDTEADNAVSVTKADTTQTTAVGVANGKENGIAIATITTDVVGKSVGSEVSGTVSLTAFLCENPWPNPEETIFPFADTAEAGFDFNLSSPYTNFSFSYCRDMEGKNTTLPELRVVETPQSPISEIYKEILFLVEGTNDAVGVRVFSNEKYLSPNEWYKDQAFTGSPTSTLFDGYEAIQDGDTYYVVAANQDGDTIYPNIYVISVNEDAGDETKQIMSQILKNWLFNANSDVVTDLNVCRTGSEYLTDSVTGGFVSCDWDQDCRQVTYSDSSSAVVPDGWCDAQKAKLSRDMRRLTDIKTIEQTLDSYGDIHRHCSATYSQACGTDDDCSGDEICLANVPLIQSGSFLRAFTTSTWPSWSAVLANELGTSLPQDPINIFVSCPDGTQETYCWDGTQGIFQCQEGSHAYLFQSVAGESYNLYAQLEMDEADWVYNIDDDATDNANIFVEYAQSSNPDGFYRDSEMCSGVLIGSSARCGDGVLATTEMCEIGQSKTKECDANGDGDMDGTISLACINDGGICRYQTSSDSNLSECILYECGNGVMDPGETCDDAILNGTYGFCDENCSLAGAFYCGDGSIAGGEECDCGSNTDTMDTGSWSSIHCSKSNGQYTTNPDGGCAFDCTFPGPSCGDGEINGDEACDGDYKSWSGKLCGSADAYVSCETDAECMDTECGDGGSSCPMSSICVGGSNAGAACTDSLDCNSGDCSDITYQLVRYRSCDDSDATPTCTWNQTTNPGDWTDCVGGNQYCGNGVQEGKEECDDGNTDNSDACTTLCKINVCGDGHSYNGVETCDEGDQNGVVCTADYQDTCAYCTVSCQYTVVSGAYCGDQVIEEETEYCDGTSVSKFCFKPHDTPDERDVTGMCETDADCNVNAGYTCETTGVCDGGSHLFGSGDTATYADYNGLPCVSGSIEFDERCGTTNSGTGTSEGVCVAPECASSCFSSCPYTYEQSSILIQTELSNATQQTSADLYSYLSGQSPDTALLFLPACTVGTQLMADIDMSDVEPPTVDIVFVTDLSGSMTTVLDTKTGDNRIQVTVDSMTQAIQDLFDDYGGNSANMRISTVSFTDYLSDGVDTDGENGITDSDGCIQDTKDGDALAWIDHGLGSSTGENDMLYNAETGVETYVARAHGYTPTAAGLKCADKVLQNSDANYKVIVLLSDGEPTINLAGVINTSTPESNVPEVVSVRDQMISKGIHIFTAALTTNTDLVGYMAHFSSDVCGTCDACESSCETSCASECSGESATDQSCVDDCEANGDLCLEDCATDVDCDVDCDGMVGSALSACLGACTSAVNCVDTCEKTIKSCKDLCTPTDEECEDSCVDTCTSSSCEGSCLSYEDVNDCKPRESVEYAYSASTAEDLETMYQTIVDSILGVTVGFTTDFAGQTTLTSGVVADGDNVIMPFPEGFDCRTTGAWTIPFRISFAGTGVVHISDISLNYCPID</sequence>
<keyword evidence="2" id="KW-0677">Repeat</keyword>
<dbReference type="InterPro" id="IPR011936">
    <property type="entry name" value="Myxo_disulph_rpt"/>
</dbReference>
<dbReference type="Pfam" id="PF13205">
    <property type="entry name" value="Big_5"/>
    <property type="match status" value="1"/>
</dbReference>
<keyword evidence="4" id="KW-1133">Transmembrane helix</keyword>
<evidence type="ECO:0000256" key="4">
    <source>
        <dbReference type="SAM" id="Phobius"/>
    </source>
</evidence>
<dbReference type="PROSITE" id="PS50234">
    <property type="entry name" value="VWFA"/>
    <property type="match status" value="1"/>
</dbReference>
<dbReference type="SUPFAM" id="SSF53300">
    <property type="entry name" value="vWA-like"/>
    <property type="match status" value="1"/>
</dbReference>
<feature type="domain" description="VWFA" evidence="5">
    <location>
        <begin position="2985"/>
        <end position="3194"/>
    </location>
</feature>